<dbReference type="GO" id="GO:0005829">
    <property type="term" value="C:cytosol"/>
    <property type="evidence" value="ECO:0007669"/>
    <property type="project" value="TreeGrafter"/>
</dbReference>
<evidence type="ECO:0000256" key="3">
    <source>
        <dbReference type="ARBA" id="ARBA00022598"/>
    </source>
</evidence>
<sequence length="522" mass="58123">MAVPAHDERDYEFAVRFGLPIRKVVARSPSDNGRESEGGTDDDAVYAGDGVLVNSVSPSTGLNFNGMPNREASRKISDWLETTGQGRKKINYKLRDWLFARQRYWGEPFPIIFIDGSNEASAISEDQLPLILPEVDSFTPTGTGEPPLAKAQSWVRTVDPVSGKPAIRETNTMPQWAGSCWYYLRFMDPTNSKALVDPAKERYWGPVDLYVGGAEHSVLHLLYARFWHKVEFTRFRANDGTPVSADIAAKEGGYMSETVSAEEVVKVGNEYVLQSDPSIRVSARAHKMSKSRGNVINPDDVIQEFGADSLRLYEMFMGPLRDTKVWSTKGVEGVHRFLARSWRLVAGLQKAGEEGSTAAAEAPEREPSIDQLRTLHQCIKKVTDEIEGLRFNTAIAAMMEFVNSATKWEDRPKEVLEKFVLLLSPFAPHIAEELWSRLGNAKTLAYEPWPQAEDRYLQQDFIKIAVQVNGKVRSTIELVVGADEAAAVEAAMADAFIQKAVNGKSIAKKIFVPGRILNLVVR</sequence>
<dbReference type="FunFam" id="1.10.730.10:FF:000011">
    <property type="entry name" value="Leucine--tRNA ligase chloroplastic/mitochondrial"/>
    <property type="match status" value="1"/>
</dbReference>
<reference evidence="12 13" key="1">
    <citation type="journal article" date="2018" name="Cell">
        <title>The Chara Genome: Secondary Complexity and Implications for Plant Terrestrialization.</title>
        <authorList>
            <person name="Nishiyama T."/>
            <person name="Sakayama H."/>
            <person name="Vries J.D."/>
            <person name="Buschmann H."/>
            <person name="Saint-Marcoux D."/>
            <person name="Ullrich K.K."/>
            <person name="Haas F.B."/>
            <person name="Vanderstraeten L."/>
            <person name="Becker D."/>
            <person name="Lang D."/>
            <person name="Vosolsobe S."/>
            <person name="Rombauts S."/>
            <person name="Wilhelmsson P.K.I."/>
            <person name="Janitza P."/>
            <person name="Kern R."/>
            <person name="Heyl A."/>
            <person name="Rumpler F."/>
            <person name="Villalobos L.I.A.C."/>
            <person name="Clay J.M."/>
            <person name="Skokan R."/>
            <person name="Toyoda A."/>
            <person name="Suzuki Y."/>
            <person name="Kagoshima H."/>
            <person name="Schijlen E."/>
            <person name="Tajeshwar N."/>
            <person name="Catarino B."/>
            <person name="Hetherington A.J."/>
            <person name="Saltykova A."/>
            <person name="Bonnot C."/>
            <person name="Breuninger H."/>
            <person name="Symeonidi A."/>
            <person name="Radhakrishnan G.V."/>
            <person name="Van Nieuwerburgh F."/>
            <person name="Deforce D."/>
            <person name="Chang C."/>
            <person name="Karol K.G."/>
            <person name="Hedrich R."/>
            <person name="Ulvskov P."/>
            <person name="Glockner G."/>
            <person name="Delwiche C.F."/>
            <person name="Petrasek J."/>
            <person name="Van de Peer Y."/>
            <person name="Friml J."/>
            <person name="Beilby M."/>
            <person name="Dolan L."/>
            <person name="Kohara Y."/>
            <person name="Sugano S."/>
            <person name="Fujiyama A."/>
            <person name="Delaux P.-M."/>
            <person name="Quint M."/>
            <person name="TheiBen G."/>
            <person name="Hagemann M."/>
            <person name="Harholt J."/>
            <person name="Dunand C."/>
            <person name="Zachgo S."/>
            <person name="Langdale J."/>
            <person name="Maumus F."/>
            <person name="Straeten D.V.D."/>
            <person name="Gould S.B."/>
            <person name="Rensing S.A."/>
        </authorList>
    </citation>
    <scope>NUCLEOTIDE SEQUENCE [LARGE SCALE GENOMIC DNA]</scope>
    <source>
        <strain evidence="12 13">S276</strain>
    </source>
</reference>
<evidence type="ECO:0000313" key="12">
    <source>
        <dbReference type="EMBL" id="GBG65680.1"/>
    </source>
</evidence>
<dbReference type="CDD" id="cd07958">
    <property type="entry name" value="Anticodon_Ia_Leu_BEm"/>
    <property type="match status" value="1"/>
</dbReference>
<keyword evidence="7" id="KW-0030">Aminoacyl-tRNA synthetase</keyword>
<dbReference type="EC" id="6.1.1.4" evidence="2"/>
<evidence type="ECO:0000256" key="2">
    <source>
        <dbReference type="ARBA" id="ARBA00013164"/>
    </source>
</evidence>
<keyword evidence="13" id="KW-1185">Reference proteome</keyword>
<dbReference type="FunFam" id="3.40.50.620:FF:000056">
    <property type="entry name" value="Leucine--tRNA ligase"/>
    <property type="match status" value="1"/>
</dbReference>
<dbReference type="InterPro" id="IPR014729">
    <property type="entry name" value="Rossmann-like_a/b/a_fold"/>
</dbReference>
<dbReference type="InterPro" id="IPR002300">
    <property type="entry name" value="aa-tRNA-synth_Ia"/>
</dbReference>
<dbReference type="Gramene" id="GBG65680">
    <property type="protein sequence ID" value="GBG65680"/>
    <property type="gene ID" value="CBR_g51980"/>
</dbReference>
<feature type="domain" description="Methionyl/Valyl/Leucyl/Isoleucyl-tRNA synthetase anticodon-binding" evidence="10">
    <location>
        <begin position="372"/>
        <end position="478"/>
    </location>
</feature>
<feature type="domain" description="Aminoacyl-tRNA synthetase class Ia" evidence="9">
    <location>
        <begin position="283"/>
        <end position="317"/>
    </location>
</feature>
<accession>A0A388K6J9</accession>
<comment type="catalytic activity">
    <reaction evidence="8">
        <text>tRNA(Leu) + L-leucine + ATP = L-leucyl-tRNA(Leu) + AMP + diphosphate</text>
        <dbReference type="Rhea" id="RHEA:11688"/>
        <dbReference type="Rhea" id="RHEA-COMP:9613"/>
        <dbReference type="Rhea" id="RHEA-COMP:9622"/>
        <dbReference type="ChEBI" id="CHEBI:30616"/>
        <dbReference type="ChEBI" id="CHEBI:33019"/>
        <dbReference type="ChEBI" id="CHEBI:57427"/>
        <dbReference type="ChEBI" id="CHEBI:78442"/>
        <dbReference type="ChEBI" id="CHEBI:78494"/>
        <dbReference type="ChEBI" id="CHEBI:456215"/>
        <dbReference type="EC" id="6.1.1.4"/>
    </reaction>
</comment>
<protein>
    <recommendedName>
        <fullName evidence="2">leucine--tRNA ligase</fullName>
        <ecNumber evidence="2">6.1.1.4</ecNumber>
    </recommendedName>
</protein>
<evidence type="ECO:0000256" key="6">
    <source>
        <dbReference type="ARBA" id="ARBA00022917"/>
    </source>
</evidence>
<keyword evidence="5" id="KW-0067">ATP-binding</keyword>
<dbReference type="SUPFAM" id="SSF50677">
    <property type="entry name" value="ValRS/IleRS/LeuRS editing domain"/>
    <property type="match status" value="1"/>
</dbReference>
<dbReference type="PANTHER" id="PTHR43740:SF2">
    <property type="entry name" value="LEUCINE--TRNA LIGASE, MITOCHONDRIAL"/>
    <property type="match status" value="1"/>
</dbReference>
<keyword evidence="3" id="KW-0436">Ligase</keyword>
<dbReference type="OMA" id="TIAQWLC"/>
<proteinExistence type="inferred from homology"/>
<comment type="similarity">
    <text evidence="1">Belongs to the class-I aminoacyl-tRNA synthetase family.</text>
</comment>
<evidence type="ECO:0000256" key="5">
    <source>
        <dbReference type="ARBA" id="ARBA00022840"/>
    </source>
</evidence>
<dbReference type="Gene3D" id="1.10.730.10">
    <property type="entry name" value="Isoleucyl-tRNA Synthetase, Domain 1"/>
    <property type="match status" value="1"/>
</dbReference>
<evidence type="ECO:0000256" key="1">
    <source>
        <dbReference type="ARBA" id="ARBA00005594"/>
    </source>
</evidence>
<feature type="domain" description="Leucyl-tRNA synthetase editing" evidence="11">
    <location>
        <begin position="1"/>
        <end position="81"/>
    </location>
</feature>
<evidence type="ECO:0000256" key="8">
    <source>
        <dbReference type="ARBA" id="ARBA00047469"/>
    </source>
</evidence>
<evidence type="ECO:0000259" key="9">
    <source>
        <dbReference type="Pfam" id="PF00133"/>
    </source>
</evidence>
<organism evidence="12 13">
    <name type="scientific">Chara braunii</name>
    <name type="common">Braun's stonewort</name>
    <dbReference type="NCBI Taxonomy" id="69332"/>
    <lineage>
        <taxon>Eukaryota</taxon>
        <taxon>Viridiplantae</taxon>
        <taxon>Streptophyta</taxon>
        <taxon>Charophyceae</taxon>
        <taxon>Charales</taxon>
        <taxon>Characeae</taxon>
        <taxon>Chara</taxon>
    </lineage>
</organism>
<dbReference type="Proteomes" id="UP000265515">
    <property type="component" value="Unassembled WGS sequence"/>
</dbReference>
<dbReference type="GO" id="GO:0002161">
    <property type="term" value="F:aminoacyl-tRNA deacylase activity"/>
    <property type="evidence" value="ECO:0007669"/>
    <property type="project" value="InterPro"/>
</dbReference>
<dbReference type="Pfam" id="PF13603">
    <property type="entry name" value="tRNA-synt_1_2"/>
    <property type="match status" value="1"/>
</dbReference>
<dbReference type="SUPFAM" id="SSF52374">
    <property type="entry name" value="Nucleotidylyl transferase"/>
    <property type="match status" value="1"/>
</dbReference>
<dbReference type="InterPro" id="IPR009008">
    <property type="entry name" value="Val/Leu/Ile-tRNA-synth_edit"/>
</dbReference>
<dbReference type="InterPro" id="IPR025709">
    <property type="entry name" value="Leu_tRNA-synth_edit"/>
</dbReference>
<dbReference type="GO" id="GO:0005524">
    <property type="term" value="F:ATP binding"/>
    <property type="evidence" value="ECO:0007669"/>
    <property type="project" value="UniProtKB-KW"/>
</dbReference>
<dbReference type="SUPFAM" id="SSF47323">
    <property type="entry name" value="Anticodon-binding domain of a subclass of class I aminoacyl-tRNA synthetases"/>
    <property type="match status" value="1"/>
</dbReference>
<evidence type="ECO:0000313" key="13">
    <source>
        <dbReference type="Proteomes" id="UP000265515"/>
    </source>
</evidence>
<evidence type="ECO:0000256" key="4">
    <source>
        <dbReference type="ARBA" id="ARBA00022741"/>
    </source>
</evidence>
<evidence type="ECO:0000259" key="10">
    <source>
        <dbReference type="Pfam" id="PF08264"/>
    </source>
</evidence>
<dbReference type="OrthoDB" id="15954at2759"/>
<dbReference type="AlphaFoldDB" id="A0A388K6J9"/>
<dbReference type="Pfam" id="PF08264">
    <property type="entry name" value="Anticodon_1"/>
    <property type="match status" value="1"/>
</dbReference>
<dbReference type="GO" id="GO:0005739">
    <property type="term" value="C:mitochondrion"/>
    <property type="evidence" value="ECO:0007669"/>
    <property type="project" value="UniProtKB-ARBA"/>
</dbReference>
<dbReference type="GO" id="GO:0004823">
    <property type="term" value="F:leucine-tRNA ligase activity"/>
    <property type="evidence" value="ECO:0007669"/>
    <property type="project" value="UniProtKB-EC"/>
</dbReference>
<dbReference type="STRING" id="69332.A0A388K6J9"/>
<dbReference type="GO" id="GO:0006429">
    <property type="term" value="P:leucyl-tRNA aminoacylation"/>
    <property type="evidence" value="ECO:0007669"/>
    <property type="project" value="InterPro"/>
</dbReference>
<dbReference type="InterPro" id="IPR013155">
    <property type="entry name" value="M/V/L/I-tRNA-synth_anticd-bd"/>
</dbReference>
<evidence type="ECO:0000256" key="7">
    <source>
        <dbReference type="ARBA" id="ARBA00023146"/>
    </source>
</evidence>
<dbReference type="Gene3D" id="3.40.50.620">
    <property type="entry name" value="HUPs"/>
    <property type="match status" value="1"/>
</dbReference>
<dbReference type="PANTHER" id="PTHR43740">
    <property type="entry name" value="LEUCYL-TRNA SYNTHETASE"/>
    <property type="match status" value="1"/>
</dbReference>
<gene>
    <name evidence="12" type="ORF">CBR_g51980</name>
</gene>
<keyword evidence="4" id="KW-0547">Nucleotide-binding</keyword>
<name>A0A388K6J9_CHABU</name>
<dbReference type="InterPro" id="IPR009080">
    <property type="entry name" value="tRNAsynth_Ia_anticodon-bd"/>
</dbReference>
<dbReference type="PRINTS" id="PR00985">
    <property type="entry name" value="TRNASYNTHLEU"/>
</dbReference>
<evidence type="ECO:0000259" key="11">
    <source>
        <dbReference type="Pfam" id="PF13603"/>
    </source>
</evidence>
<keyword evidence="6" id="KW-0648">Protein biosynthesis</keyword>
<dbReference type="EMBL" id="BFEA01000064">
    <property type="protein sequence ID" value="GBG65680.1"/>
    <property type="molecule type" value="Genomic_DNA"/>
</dbReference>
<dbReference type="Pfam" id="PF00133">
    <property type="entry name" value="tRNA-synt_1"/>
    <property type="match status" value="1"/>
</dbReference>
<comment type="caution">
    <text evidence="12">The sequence shown here is derived from an EMBL/GenBank/DDBJ whole genome shotgun (WGS) entry which is preliminary data.</text>
</comment>
<dbReference type="InterPro" id="IPR002302">
    <property type="entry name" value="Leu-tRNA-ligase"/>
</dbReference>